<reference evidence="2 3" key="1">
    <citation type="submission" date="2023-10" db="EMBL/GenBank/DDBJ databases">
        <title>Novel methanotroph of the genus Methylocapsa from a subarctic wetland.</title>
        <authorList>
            <person name="Belova S.E."/>
            <person name="Oshkin I.Y."/>
            <person name="Miroshnikov K."/>
            <person name="Dedysh S.N."/>
        </authorList>
    </citation>
    <scope>NUCLEOTIDE SEQUENCE [LARGE SCALE GENOMIC DNA]</scope>
    <source>
        <strain evidence="2 3">RX1</strain>
    </source>
</reference>
<dbReference type="Pfam" id="PF01575">
    <property type="entry name" value="MaoC_dehydratas"/>
    <property type="match status" value="1"/>
</dbReference>
<evidence type="ECO:0000313" key="3">
    <source>
        <dbReference type="Proteomes" id="UP001626536"/>
    </source>
</evidence>
<name>A0ABZ0HPN4_9HYPH</name>
<gene>
    <name evidence="2" type="ORF">RZS28_12935</name>
</gene>
<dbReference type="InterPro" id="IPR002539">
    <property type="entry name" value="MaoC-like_dom"/>
</dbReference>
<dbReference type="RefSeq" id="WP_407338153.1">
    <property type="nucleotide sequence ID" value="NZ_CP136862.1"/>
</dbReference>
<feature type="domain" description="MaoC-like" evidence="1">
    <location>
        <begin position="27"/>
        <end position="124"/>
    </location>
</feature>
<accession>A0ABZ0HPN4</accession>
<dbReference type="PANTHER" id="PTHR43664:SF1">
    <property type="entry name" value="BETA-METHYLMALYL-COA DEHYDRATASE"/>
    <property type="match status" value="1"/>
</dbReference>
<dbReference type="SUPFAM" id="SSF54637">
    <property type="entry name" value="Thioesterase/thiol ester dehydrase-isomerase"/>
    <property type="match status" value="1"/>
</dbReference>
<dbReference type="InterPro" id="IPR052342">
    <property type="entry name" value="MCH/BMMD"/>
</dbReference>
<keyword evidence="3" id="KW-1185">Reference proteome</keyword>
<dbReference type="PANTHER" id="PTHR43664">
    <property type="entry name" value="MONOAMINE OXIDASE-RELATED"/>
    <property type="match status" value="1"/>
</dbReference>
<dbReference type="EMBL" id="CP136862">
    <property type="protein sequence ID" value="WOJ88715.1"/>
    <property type="molecule type" value="Genomic_DNA"/>
</dbReference>
<dbReference type="Gene3D" id="3.10.129.10">
    <property type="entry name" value="Hotdog Thioesterase"/>
    <property type="match status" value="1"/>
</dbReference>
<organism evidence="2 3">
    <name type="scientific">Methylocapsa polymorpha</name>
    <dbReference type="NCBI Taxonomy" id="3080828"/>
    <lineage>
        <taxon>Bacteria</taxon>
        <taxon>Pseudomonadati</taxon>
        <taxon>Pseudomonadota</taxon>
        <taxon>Alphaproteobacteria</taxon>
        <taxon>Hyphomicrobiales</taxon>
        <taxon>Beijerinckiaceae</taxon>
        <taxon>Methylocapsa</taxon>
    </lineage>
</organism>
<evidence type="ECO:0000313" key="2">
    <source>
        <dbReference type="EMBL" id="WOJ88715.1"/>
    </source>
</evidence>
<evidence type="ECO:0000259" key="1">
    <source>
        <dbReference type="Pfam" id="PF01575"/>
    </source>
</evidence>
<dbReference type="InterPro" id="IPR029069">
    <property type="entry name" value="HotDog_dom_sf"/>
</dbReference>
<proteinExistence type="predicted"/>
<dbReference type="CDD" id="cd03454">
    <property type="entry name" value="YdeM"/>
    <property type="match status" value="1"/>
</dbReference>
<sequence length="159" mass="17075">MTPASGDDATPRFYLDELHVGQRFVSAAHALDERQVIDFASQFDPQPFHLDDEAAKATLFGGLAASGWHTAAITMRLLVGGGLPIAGGVIGAGGEITWPKPTRPGDILRVESEIVEIKPSRSRPDRGMVTIRSETRNQRDEVVQILAAKLIAPRRPAGG</sequence>
<protein>
    <submittedName>
        <fullName evidence="2">MaoC family dehydratase</fullName>
    </submittedName>
</protein>
<dbReference type="Proteomes" id="UP001626536">
    <property type="component" value="Chromosome"/>
</dbReference>